<feature type="transmembrane region" description="Helical" evidence="1">
    <location>
        <begin position="76"/>
        <end position="95"/>
    </location>
</feature>
<dbReference type="AlphaFoldDB" id="A0A7Y2Q220"/>
<sequence>MTTNTPSRVAAILLWLEGCAVLALAVWQVFAAAGGDAGSFTSAIALIVLTVVAGVAVLAFGVGVWRAQSWGRSGGIVTQALILAVALGAATGAYAHPLTGLALAVPAAAAFVALVMSARRAGADARADASGEPPAAER</sequence>
<accession>A0A7Y2Q220</accession>
<feature type="transmembrane region" description="Helical" evidence="1">
    <location>
        <begin position="43"/>
        <end position="64"/>
    </location>
</feature>
<comment type="caution">
    <text evidence="2">The sequence shown here is derived from an EMBL/GenBank/DDBJ whole genome shotgun (WGS) entry which is preliminary data.</text>
</comment>
<keyword evidence="2" id="KW-0418">Kinase</keyword>
<protein>
    <submittedName>
        <fullName evidence="2">Histidine kinase</fullName>
    </submittedName>
</protein>
<dbReference type="GO" id="GO:0016301">
    <property type="term" value="F:kinase activity"/>
    <property type="evidence" value="ECO:0007669"/>
    <property type="project" value="UniProtKB-KW"/>
</dbReference>
<evidence type="ECO:0000313" key="2">
    <source>
        <dbReference type="EMBL" id="NNH04977.1"/>
    </source>
</evidence>
<feature type="transmembrane region" description="Helical" evidence="1">
    <location>
        <begin position="101"/>
        <end position="118"/>
    </location>
</feature>
<keyword evidence="1" id="KW-1133">Transmembrane helix</keyword>
<dbReference type="EMBL" id="JABEMB010000028">
    <property type="protein sequence ID" value="NNH04977.1"/>
    <property type="molecule type" value="Genomic_DNA"/>
</dbReference>
<dbReference type="RefSeq" id="WP_167039024.1">
    <property type="nucleotide sequence ID" value="NZ_BAAANA010000001.1"/>
</dbReference>
<gene>
    <name evidence="2" type="ORF">HLA99_14090</name>
</gene>
<proteinExistence type="predicted"/>
<evidence type="ECO:0000256" key="1">
    <source>
        <dbReference type="SAM" id="Phobius"/>
    </source>
</evidence>
<keyword evidence="3" id="KW-1185">Reference proteome</keyword>
<keyword evidence="1" id="KW-0472">Membrane</keyword>
<name>A0A7Y2Q220_9MICO</name>
<keyword evidence="2" id="KW-0808">Transferase</keyword>
<organism evidence="2 3">
    <name type="scientific">Microbacterium ulmi</name>
    <dbReference type="NCBI Taxonomy" id="179095"/>
    <lineage>
        <taxon>Bacteria</taxon>
        <taxon>Bacillati</taxon>
        <taxon>Actinomycetota</taxon>
        <taxon>Actinomycetes</taxon>
        <taxon>Micrococcales</taxon>
        <taxon>Microbacteriaceae</taxon>
        <taxon>Microbacterium</taxon>
    </lineage>
</organism>
<keyword evidence="1" id="KW-0812">Transmembrane</keyword>
<reference evidence="2 3" key="1">
    <citation type="submission" date="2020-05" db="EMBL/GenBank/DDBJ databases">
        <title>MicrobeNet Type strains.</title>
        <authorList>
            <person name="Nicholson A.C."/>
        </authorList>
    </citation>
    <scope>NUCLEOTIDE SEQUENCE [LARGE SCALE GENOMIC DNA]</scope>
    <source>
        <strain evidence="2 3">JCM 14282</strain>
    </source>
</reference>
<evidence type="ECO:0000313" key="3">
    <source>
        <dbReference type="Proteomes" id="UP000543598"/>
    </source>
</evidence>
<dbReference type="Proteomes" id="UP000543598">
    <property type="component" value="Unassembled WGS sequence"/>
</dbReference>
<feature type="transmembrane region" description="Helical" evidence="1">
    <location>
        <begin position="12"/>
        <end position="31"/>
    </location>
</feature>